<dbReference type="InterPro" id="IPR046341">
    <property type="entry name" value="SET_dom_sf"/>
</dbReference>
<dbReference type="Gene3D" id="2.170.270.10">
    <property type="entry name" value="SET domain"/>
    <property type="match status" value="1"/>
</dbReference>
<evidence type="ECO:0000259" key="1">
    <source>
        <dbReference type="PROSITE" id="PS50280"/>
    </source>
</evidence>
<name>A0AAD8DIB5_9FUNG</name>
<dbReference type="GeneID" id="83208522"/>
<keyword evidence="3" id="KW-1185">Reference proteome</keyword>
<organism evidence="2 3">
    <name type="scientific">Lichtheimia ornata</name>
    <dbReference type="NCBI Taxonomy" id="688661"/>
    <lineage>
        <taxon>Eukaryota</taxon>
        <taxon>Fungi</taxon>
        <taxon>Fungi incertae sedis</taxon>
        <taxon>Mucoromycota</taxon>
        <taxon>Mucoromycotina</taxon>
        <taxon>Mucoromycetes</taxon>
        <taxon>Mucorales</taxon>
        <taxon>Lichtheimiaceae</taxon>
        <taxon>Lichtheimia</taxon>
    </lineage>
</organism>
<dbReference type="PROSITE" id="PS50280">
    <property type="entry name" value="SET"/>
    <property type="match status" value="1"/>
</dbReference>
<evidence type="ECO:0000313" key="3">
    <source>
        <dbReference type="Proteomes" id="UP001234581"/>
    </source>
</evidence>
<dbReference type="Proteomes" id="UP001234581">
    <property type="component" value="Unassembled WGS sequence"/>
</dbReference>
<feature type="domain" description="SET" evidence="1">
    <location>
        <begin position="120"/>
        <end position="240"/>
    </location>
</feature>
<dbReference type="EMBL" id="JARTCD010000003">
    <property type="protein sequence ID" value="KAJ8662928.1"/>
    <property type="molecule type" value="Genomic_DNA"/>
</dbReference>
<gene>
    <name evidence="2" type="ORF">O0I10_001104</name>
</gene>
<accession>A0AAD8DIB5</accession>
<dbReference type="AlphaFoldDB" id="A0AAD8DIB5"/>
<sequence length="260" mass="29624">MVNVPSLSNVTQPPSYHPHHSKMDVFIKFYSLIGPRKALFCIMSAVVFRDLKTIPTPSGWTPEVKYIDKLLWSPKIPPEVRMSFEPKVPKNADAVQSPRFLADNVNVRGTQFAGIKEQRRNVKIKRITDPKHPCCGAYGLFAAQTLQPRQLILDYLGVVEYKTYDPTSDYVLRLGTDLSVDAAKYGNEARFCNDFRGVGPGPNVCFLNYMDERTRQVRVGIFVLGNSKIKKGEELLVTYGKSFWTKRGMDIHQQNHSQRR</sequence>
<evidence type="ECO:0000313" key="2">
    <source>
        <dbReference type="EMBL" id="KAJ8662928.1"/>
    </source>
</evidence>
<dbReference type="RefSeq" id="XP_058347840.1">
    <property type="nucleotide sequence ID" value="XM_058481202.1"/>
</dbReference>
<reference evidence="2 3" key="1">
    <citation type="submission" date="2023-03" db="EMBL/GenBank/DDBJ databases">
        <title>Genome sequence of Lichtheimia ornata CBS 291.66.</title>
        <authorList>
            <person name="Mohabir J.T."/>
            <person name="Shea T.P."/>
            <person name="Kurbessoian T."/>
            <person name="Berby B."/>
            <person name="Fontaine J."/>
            <person name="Livny J."/>
            <person name="Gnirke A."/>
            <person name="Stajich J.E."/>
            <person name="Cuomo C.A."/>
        </authorList>
    </citation>
    <scope>NUCLEOTIDE SEQUENCE [LARGE SCALE GENOMIC DNA]</scope>
    <source>
        <strain evidence="2">CBS 291.66</strain>
    </source>
</reference>
<dbReference type="InterPro" id="IPR001214">
    <property type="entry name" value="SET_dom"/>
</dbReference>
<dbReference type="Pfam" id="PF00856">
    <property type="entry name" value="SET"/>
    <property type="match status" value="1"/>
</dbReference>
<protein>
    <recommendedName>
        <fullName evidence="1">SET domain-containing protein</fullName>
    </recommendedName>
</protein>
<proteinExistence type="predicted"/>
<dbReference type="SUPFAM" id="SSF82199">
    <property type="entry name" value="SET domain"/>
    <property type="match status" value="1"/>
</dbReference>
<dbReference type="SMART" id="SM00317">
    <property type="entry name" value="SET"/>
    <property type="match status" value="1"/>
</dbReference>
<comment type="caution">
    <text evidence="2">The sequence shown here is derived from an EMBL/GenBank/DDBJ whole genome shotgun (WGS) entry which is preliminary data.</text>
</comment>